<feature type="transmembrane region" description="Helical" evidence="6">
    <location>
        <begin position="177"/>
        <end position="196"/>
    </location>
</feature>
<feature type="domain" description="Rhodanese" evidence="7">
    <location>
        <begin position="224"/>
        <end position="316"/>
    </location>
</feature>
<dbReference type="SMART" id="SM00450">
    <property type="entry name" value="RHOD"/>
    <property type="match status" value="1"/>
</dbReference>
<dbReference type="PROSITE" id="PS50206">
    <property type="entry name" value="RHODANESE_3"/>
    <property type="match status" value="1"/>
</dbReference>
<reference evidence="8 9" key="1">
    <citation type="submission" date="2019-05" db="EMBL/GenBank/DDBJ databases">
        <title>Burkholderia sp. DHOD12, isolated from subtropical forest soil.</title>
        <authorList>
            <person name="Gao Z.-H."/>
            <person name="Qiu L.-H."/>
        </authorList>
    </citation>
    <scope>NUCLEOTIDE SEQUENCE [LARGE SCALE GENOMIC DNA]</scope>
    <source>
        <strain evidence="8 9">DHOD12</strain>
    </source>
</reference>
<proteinExistence type="predicted"/>
<dbReference type="EMBL" id="CP040078">
    <property type="protein sequence ID" value="QCP52755.1"/>
    <property type="molecule type" value="Genomic_DNA"/>
</dbReference>
<sequence>MLRELIVEYGFLLVFLNVLLASLGLPVPAMPTLILTGAITASVGAGSTVWAMKLSLVNVVLVAATSALFGDLLWFWLGRRYGSRVLGFLCNLSISRDTCVSRSEEVFGKFGVRVLAVSKFIPGLSALAIPVAGATGVTLLSFLIYDAVGAALWATTGVGLGALFADAVGTILNVLDWFGWGAALIAAALLVIYVGIRWRKRATLLRRLRMPRVDTLRLDALLSQNPPPCIIDARQEVHRHRDPVRIPGAIVLDHAASLAQLDALGRNRTFVVYCDCPNEVSAALVAEQMKAEGYTDVFPLVGGLDAWRAAGFTLEPLVLDAATQKATARIYRTSAS</sequence>
<name>A0A4P8IXR8_9BURK</name>
<feature type="transmembrane region" description="Helical" evidence="6">
    <location>
        <begin position="7"/>
        <end position="27"/>
    </location>
</feature>
<evidence type="ECO:0000256" key="1">
    <source>
        <dbReference type="ARBA" id="ARBA00004651"/>
    </source>
</evidence>
<keyword evidence="9" id="KW-1185">Reference proteome</keyword>
<dbReference type="Pfam" id="PF09335">
    <property type="entry name" value="VTT_dom"/>
    <property type="match status" value="1"/>
</dbReference>
<dbReference type="Pfam" id="PF00581">
    <property type="entry name" value="Rhodanese"/>
    <property type="match status" value="1"/>
</dbReference>
<protein>
    <recommendedName>
        <fullName evidence="7">Rhodanese domain-containing protein</fullName>
    </recommendedName>
</protein>
<feature type="transmembrane region" description="Helical" evidence="6">
    <location>
        <begin position="59"/>
        <end position="77"/>
    </location>
</feature>
<dbReference type="GO" id="GO:0005886">
    <property type="term" value="C:plasma membrane"/>
    <property type="evidence" value="ECO:0007669"/>
    <property type="project" value="UniProtKB-SubCell"/>
</dbReference>
<gene>
    <name evidence="8" type="ORF">FAZ95_26825</name>
</gene>
<dbReference type="RefSeq" id="WP_137335526.1">
    <property type="nucleotide sequence ID" value="NZ_CP040078.1"/>
</dbReference>
<dbReference type="InterPro" id="IPR032816">
    <property type="entry name" value="VTT_dom"/>
</dbReference>
<dbReference type="Gene3D" id="3.40.250.10">
    <property type="entry name" value="Rhodanese-like domain"/>
    <property type="match status" value="1"/>
</dbReference>
<evidence type="ECO:0000259" key="7">
    <source>
        <dbReference type="PROSITE" id="PS50206"/>
    </source>
</evidence>
<organism evidence="8 9">
    <name type="scientific">Trinickia violacea</name>
    <dbReference type="NCBI Taxonomy" id="2571746"/>
    <lineage>
        <taxon>Bacteria</taxon>
        <taxon>Pseudomonadati</taxon>
        <taxon>Pseudomonadota</taxon>
        <taxon>Betaproteobacteria</taxon>
        <taxon>Burkholderiales</taxon>
        <taxon>Burkholderiaceae</taxon>
        <taxon>Trinickia</taxon>
    </lineage>
</organism>
<comment type="subcellular location">
    <subcellularLocation>
        <location evidence="1">Cell membrane</location>
        <topology evidence="1">Multi-pass membrane protein</topology>
    </subcellularLocation>
</comment>
<dbReference type="InterPro" id="IPR051311">
    <property type="entry name" value="DedA_domain"/>
</dbReference>
<evidence type="ECO:0000256" key="4">
    <source>
        <dbReference type="ARBA" id="ARBA00022989"/>
    </source>
</evidence>
<accession>A0A4P8IXR8</accession>
<dbReference type="InterPro" id="IPR001763">
    <property type="entry name" value="Rhodanese-like_dom"/>
</dbReference>
<dbReference type="SUPFAM" id="SSF52821">
    <property type="entry name" value="Rhodanese/Cell cycle control phosphatase"/>
    <property type="match status" value="1"/>
</dbReference>
<evidence type="ECO:0000313" key="9">
    <source>
        <dbReference type="Proteomes" id="UP000298656"/>
    </source>
</evidence>
<dbReference type="KEGG" id="tvl:FAZ95_26825"/>
<evidence type="ECO:0000313" key="8">
    <source>
        <dbReference type="EMBL" id="QCP52755.1"/>
    </source>
</evidence>
<feature type="transmembrane region" description="Helical" evidence="6">
    <location>
        <begin position="151"/>
        <end position="171"/>
    </location>
</feature>
<keyword evidence="4 6" id="KW-1133">Transmembrane helix</keyword>
<keyword evidence="3 6" id="KW-0812">Transmembrane</keyword>
<evidence type="ECO:0000256" key="5">
    <source>
        <dbReference type="ARBA" id="ARBA00023136"/>
    </source>
</evidence>
<keyword evidence="5 6" id="KW-0472">Membrane</keyword>
<dbReference type="OrthoDB" id="21108at2"/>
<feature type="transmembrane region" description="Helical" evidence="6">
    <location>
        <begin position="33"/>
        <end position="52"/>
    </location>
</feature>
<feature type="transmembrane region" description="Helical" evidence="6">
    <location>
        <begin position="120"/>
        <end position="144"/>
    </location>
</feature>
<dbReference type="PANTHER" id="PTHR42709:SF6">
    <property type="entry name" value="UNDECAPRENYL PHOSPHATE TRANSPORTER A"/>
    <property type="match status" value="1"/>
</dbReference>
<keyword evidence="2" id="KW-1003">Cell membrane</keyword>
<dbReference type="InterPro" id="IPR036873">
    <property type="entry name" value="Rhodanese-like_dom_sf"/>
</dbReference>
<dbReference type="AlphaFoldDB" id="A0A4P8IXR8"/>
<dbReference type="Proteomes" id="UP000298656">
    <property type="component" value="Chromosome 2"/>
</dbReference>
<dbReference type="PANTHER" id="PTHR42709">
    <property type="entry name" value="ALKALINE PHOSPHATASE LIKE PROTEIN"/>
    <property type="match status" value="1"/>
</dbReference>
<evidence type="ECO:0000256" key="2">
    <source>
        <dbReference type="ARBA" id="ARBA00022475"/>
    </source>
</evidence>
<evidence type="ECO:0000256" key="3">
    <source>
        <dbReference type="ARBA" id="ARBA00022692"/>
    </source>
</evidence>
<evidence type="ECO:0000256" key="6">
    <source>
        <dbReference type="SAM" id="Phobius"/>
    </source>
</evidence>